<dbReference type="Gene3D" id="3.40.190.290">
    <property type="match status" value="1"/>
</dbReference>
<dbReference type="EMBL" id="LOWA01000018">
    <property type="protein sequence ID" value="KVE28882.1"/>
    <property type="molecule type" value="Genomic_DNA"/>
</dbReference>
<evidence type="ECO:0000313" key="8">
    <source>
        <dbReference type="Proteomes" id="UP000062788"/>
    </source>
</evidence>
<keyword evidence="3" id="KW-0238">DNA-binding</keyword>
<protein>
    <submittedName>
        <fullName evidence="7">Transcriptional regulator, LysR family</fullName>
    </submittedName>
</protein>
<evidence type="ECO:0000256" key="2">
    <source>
        <dbReference type="ARBA" id="ARBA00023015"/>
    </source>
</evidence>
<keyword evidence="2" id="KW-0805">Transcription regulation</keyword>
<dbReference type="Proteomes" id="UP000198460">
    <property type="component" value="Unassembled WGS sequence"/>
</dbReference>
<name>A0A124P9L2_9BURK</name>
<dbReference type="Pfam" id="PF00126">
    <property type="entry name" value="HTH_1"/>
    <property type="match status" value="1"/>
</dbReference>
<proteinExistence type="inferred from homology"/>
<dbReference type="PROSITE" id="PS50931">
    <property type="entry name" value="HTH_LYSR"/>
    <property type="match status" value="1"/>
</dbReference>
<evidence type="ECO:0000256" key="1">
    <source>
        <dbReference type="ARBA" id="ARBA00009437"/>
    </source>
</evidence>
<dbReference type="InterPro" id="IPR000847">
    <property type="entry name" value="LysR_HTH_N"/>
</dbReference>
<dbReference type="InterPro" id="IPR058163">
    <property type="entry name" value="LysR-type_TF_proteobact-type"/>
</dbReference>
<dbReference type="AlphaFoldDB" id="A0A124P9L2"/>
<dbReference type="Proteomes" id="UP000062788">
    <property type="component" value="Unassembled WGS sequence"/>
</dbReference>
<reference evidence="7 9" key="2">
    <citation type="submission" date="2017-04" db="EMBL/GenBank/DDBJ databases">
        <authorList>
            <person name="Afonso C.L."/>
            <person name="Miller P.J."/>
            <person name="Scott M.A."/>
            <person name="Spackman E."/>
            <person name="Goraichik I."/>
            <person name="Dimitrov K.M."/>
            <person name="Suarez D.L."/>
            <person name="Swayne D.E."/>
        </authorList>
    </citation>
    <scope>NUCLEOTIDE SEQUENCE [LARGE SCALE GENOMIC DNA]</scope>
    <source>
        <strain evidence="7">LMG 28154</strain>
    </source>
</reference>
<keyword evidence="4" id="KW-0804">Transcription</keyword>
<evidence type="ECO:0000313" key="6">
    <source>
        <dbReference type="EMBL" id="KVE28882.1"/>
    </source>
</evidence>
<gene>
    <name evidence="7" type="ORF">BSIN_0003</name>
    <name evidence="6" type="ORF">WS67_09325</name>
</gene>
<evidence type="ECO:0000256" key="4">
    <source>
        <dbReference type="ARBA" id="ARBA00023163"/>
    </source>
</evidence>
<dbReference type="SUPFAM" id="SSF46785">
    <property type="entry name" value="Winged helix' DNA-binding domain"/>
    <property type="match status" value="1"/>
</dbReference>
<keyword evidence="8" id="KW-1185">Reference proteome</keyword>
<dbReference type="Pfam" id="PF03466">
    <property type="entry name" value="LysR_substrate"/>
    <property type="match status" value="1"/>
</dbReference>
<dbReference type="GO" id="GO:0003700">
    <property type="term" value="F:DNA-binding transcription factor activity"/>
    <property type="evidence" value="ECO:0007669"/>
    <property type="project" value="InterPro"/>
</dbReference>
<comment type="similarity">
    <text evidence="1">Belongs to the LysR transcriptional regulatory family.</text>
</comment>
<dbReference type="FunFam" id="1.10.10.10:FF:000001">
    <property type="entry name" value="LysR family transcriptional regulator"/>
    <property type="match status" value="1"/>
</dbReference>
<dbReference type="SUPFAM" id="SSF53850">
    <property type="entry name" value="Periplasmic binding protein-like II"/>
    <property type="match status" value="1"/>
</dbReference>
<dbReference type="Gene3D" id="1.10.10.10">
    <property type="entry name" value="Winged helix-like DNA-binding domain superfamily/Winged helix DNA-binding domain"/>
    <property type="match status" value="1"/>
</dbReference>
<evidence type="ECO:0000313" key="9">
    <source>
        <dbReference type="Proteomes" id="UP000198460"/>
    </source>
</evidence>
<reference evidence="6 8" key="1">
    <citation type="submission" date="2015-11" db="EMBL/GenBank/DDBJ databases">
        <title>Expanding the genomic diversity of Burkholderia species for the development of highly accurate diagnostics.</title>
        <authorList>
            <person name="Sahl J."/>
            <person name="Keim P."/>
            <person name="Wagner D."/>
        </authorList>
    </citation>
    <scope>NUCLEOTIDE SEQUENCE [LARGE SCALE GENOMIC DNA]</scope>
    <source>
        <strain evidence="6 8">TSV85</strain>
    </source>
</reference>
<dbReference type="InterPro" id="IPR036390">
    <property type="entry name" value="WH_DNA-bd_sf"/>
</dbReference>
<dbReference type="PANTHER" id="PTHR30537">
    <property type="entry name" value="HTH-TYPE TRANSCRIPTIONAL REGULATOR"/>
    <property type="match status" value="1"/>
</dbReference>
<dbReference type="InterPro" id="IPR036388">
    <property type="entry name" value="WH-like_DNA-bd_sf"/>
</dbReference>
<dbReference type="GO" id="GO:0043565">
    <property type="term" value="F:sequence-specific DNA binding"/>
    <property type="evidence" value="ECO:0007669"/>
    <property type="project" value="TreeGrafter"/>
</dbReference>
<dbReference type="InterPro" id="IPR005119">
    <property type="entry name" value="LysR_subst-bd"/>
</dbReference>
<feature type="domain" description="HTH lysR-type" evidence="5">
    <location>
        <begin position="2"/>
        <end position="59"/>
    </location>
</feature>
<dbReference type="OrthoDB" id="5671700at2"/>
<evidence type="ECO:0000256" key="3">
    <source>
        <dbReference type="ARBA" id="ARBA00023125"/>
    </source>
</evidence>
<dbReference type="EMBL" id="FXAN01000040">
    <property type="protein sequence ID" value="SMF99274.1"/>
    <property type="molecule type" value="Genomic_DNA"/>
</dbReference>
<organism evidence="6 8">
    <name type="scientific">Burkholderia singularis</name>
    <dbReference type="NCBI Taxonomy" id="1503053"/>
    <lineage>
        <taxon>Bacteria</taxon>
        <taxon>Pseudomonadati</taxon>
        <taxon>Pseudomonadota</taxon>
        <taxon>Betaproteobacteria</taxon>
        <taxon>Burkholderiales</taxon>
        <taxon>Burkholderiaceae</taxon>
        <taxon>Burkholderia</taxon>
        <taxon>pseudomallei group</taxon>
    </lineage>
</organism>
<dbReference type="RefSeq" id="WP_059515399.1">
    <property type="nucleotide sequence ID" value="NZ_FXAN01000040.1"/>
</dbReference>
<evidence type="ECO:0000259" key="5">
    <source>
        <dbReference type="PROSITE" id="PS50931"/>
    </source>
</evidence>
<sequence length="301" mass="33417">MLDFSALAFFVQVLEKKSITAASETLSVPKSTVSRSLIRLEEELGVLLLQRSTRRITPTDAGLELYDYARAILNDVESATMALRRRATESVGTIRISCSHGFSAFVVSTIIDRFMLKHPQIRIMQHITDKFVDLPHDGIDVLIRAHHRPLPDSGMVQRPLGKIRWGLFANPRLLAEYAPIVEPNDVEKLPMLSHHTVTAERLILDHPTLGQESLTITPRFCGTDMLALKKLAQKALGAVALPTYICKPEIADGTLQRILPDWTAGTAQLTVLMTSSRQGPLPAIREFVDFLVEVIPGIVND</sequence>
<dbReference type="GO" id="GO:0006351">
    <property type="term" value="P:DNA-templated transcription"/>
    <property type="evidence" value="ECO:0007669"/>
    <property type="project" value="TreeGrafter"/>
</dbReference>
<accession>A0A124P9L2</accession>
<dbReference type="PANTHER" id="PTHR30537:SF31">
    <property type="entry name" value="TRANSCRIPTIONAL REGULATOR, LYSR FAMILY"/>
    <property type="match status" value="1"/>
</dbReference>
<evidence type="ECO:0000313" key="7">
    <source>
        <dbReference type="EMBL" id="SMF99274.1"/>
    </source>
</evidence>